<dbReference type="Proteomes" id="UP001242480">
    <property type="component" value="Unassembled WGS sequence"/>
</dbReference>
<dbReference type="CDD" id="cd01561">
    <property type="entry name" value="CBS_like"/>
    <property type="match status" value="1"/>
</dbReference>
<dbReference type="SUPFAM" id="SSF53686">
    <property type="entry name" value="Tryptophan synthase beta subunit-like PLP-dependent enzymes"/>
    <property type="match status" value="1"/>
</dbReference>
<protein>
    <submittedName>
        <fullName evidence="4">Cysteine synthase A</fullName>
        <ecNumber evidence="4">2.5.1.47</ecNumber>
    </submittedName>
</protein>
<reference evidence="4 5" key="1">
    <citation type="submission" date="2023-07" db="EMBL/GenBank/DDBJ databases">
        <title>Genomic Encyclopedia of Type Strains, Phase IV (KMG-IV): sequencing the most valuable type-strain genomes for metagenomic binning, comparative biology and taxonomic classification.</title>
        <authorList>
            <person name="Goeker M."/>
        </authorList>
    </citation>
    <scope>NUCLEOTIDE SEQUENCE [LARGE SCALE GENOMIC DNA]</scope>
    <source>
        <strain evidence="4 5">DSM 19619</strain>
    </source>
</reference>
<evidence type="ECO:0000256" key="2">
    <source>
        <dbReference type="ARBA" id="ARBA00022898"/>
    </source>
</evidence>
<dbReference type="RefSeq" id="WP_307277738.1">
    <property type="nucleotide sequence ID" value="NZ_JAUSVX010000010.1"/>
</dbReference>
<dbReference type="Pfam" id="PF00291">
    <property type="entry name" value="PALP"/>
    <property type="match status" value="1"/>
</dbReference>
<comment type="caution">
    <text evidence="4">The sequence shown here is derived from an EMBL/GenBank/DDBJ whole genome shotgun (WGS) entry which is preliminary data.</text>
</comment>
<comment type="cofactor">
    <cofactor evidence="1">
        <name>pyridoxal 5'-phosphate</name>
        <dbReference type="ChEBI" id="CHEBI:597326"/>
    </cofactor>
</comment>
<feature type="domain" description="Tryptophan synthase beta chain-like PALP" evidence="3">
    <location>
        <begin position="9"/>
        <end position="313"/>
    </location>
</feature>
<evidence type="ECO:0000256" key="1">
    <source>
        <dbReference type="ARBA" id="ARBA00001933"/>
    </source>
</evidence>
<dbReference type="EMBL" id="JAUSVX010000010">
    <property type="protein sequence ID" value="MDQ0471871.1"/>
    <property type="molecule type" value="Genomic_DNA"/>
</dbReference>
<evidence type="ECO:0000259" key="3">
    <source>
        <dbReference type="Pfam" id="PF00291"/>
    </source>
</evidence>
<dbReference type="InterPro" id="IPR036052">
    <property type="entry name" value="TrpB-like_PALP_sf"/>
</dbReference>
<evidence type="ECO:0000313" key="5">
    <source>
        <dbReference type="Proteomes" id="UP001242480"/>
    </source>
</evidence>
<dbReference type="PANTHER" id="PTHR10314">
    <property type="entry name" value="CYSTATHIONINE BETA-SYNTHASE"/>
    <property type="match status" value="1"/>
</dbReference>
<proteinExistence type="predicted"/>
<dbReference type="InterPro" id="IPR001926">
    <property type="entry name" value="TrpB-like_PALP"/>
</dbReference>
<keyword evidence="2" id="KW-0663">Pyridoxal phosphate</keyword>
<accession>A0ABU0JED1</accession>
<keyword evidence="5" id="KW-1185">Reference proteome</keyword>
<name>A0ABU0JED1_9HYPH</name>
<keyword evidence="4" id="KW-0808">Transferase</keyword>
<dbReference type="Gene3D" id="3.40.50.1100">
    <property type="match status" value="2"/>
</dbReference>
<dbReference type="GO" id="GO:0004124">
    <property type="term" value="F:cysteine synthase activity"/>
    <property type="evidence" value="ECO:0007669"/>
    <property type="project" value="UniProtKB-EC"/>
</dbReference>
<dbReference type="EC" id="2.5.1.47" evidence="4"/>
<evidence type="ECO:0000313" key="4">
    <source>
        <dbReference type="EMBL" id="MDQ0471871.1"/>
    </source>
</evidence>
<gene>
    <name evidence="4" type="ORF">QO011_004898</name>
</gene>
<dbReference type="InterPro" id="IPR050214">
    <property type="entry name" value="Cys_Synth/Cystath_Beta-Synth"/>
</dbReference>
<organism evidence="4 5">
    <name type="scientific">Labrys wisconsinensis</name>
    <dbReference type="NCBI Taxonomy" id="425677"/>
    <lineage>
        <taxon>Bacteria</taxon>
        <taxon>Pseudomonadati</taxon>
        <taxon>Pseudomonadota</taxon>
        <taxon>Alphaproteobacteria</taxon>
        <taxon>Hyphomicrobiales</taxon>
        <taxon>Xanthobacteraceae</taxon>
        <taxon>Labrys</taxon>
    </lineage>
</organism>
<sequence length="349" mass="37133">MGRRFQSILETVGGTPVVRINRLAPAGVDLYVKIEAFNPLGSVKDRLALGVIEAAERSGELKPGQTVIEATSGNTGIGLAMVCAAKGYPLVLTMAEPFSVERRRLMRFLGAKVVITPAAERAVGMIRKTIELAQAHGWFMTRQFENEANPDFHSRTTAREILDDFAGERLDYWVTGYGTGGTLKGVARVLAKERPDTRIIVCEPADAQLLGSGVEQARNADGTPAAPHPGFKPHPMQGWTPDFIPKLTGDAVTMDLIDRILPVGGAEALQCSKDLATKEGIFVGITSGATFAGALKVAAEAEKGSTILCMLPDTGERYLSTPLFADVPADMTAEELAISRSTPGAQLAG</sequence>